<dbReference type="EMBL" id="PJQY01002178">
    <property type="protein sequence ID" value="PQP95824.1"/>
    <property type="molecule type" value="Genomic_DNA"/>
</dbReference>
<proteinExistence type="predicted"/>
<protein>
    <submittedName>
        <fullName evidence="2">Uncharacterized protein</fullName>
    </submittedName>
</protein>
<evidence type="ECO:0000256" key="1">
    <source>
        <dbReference type="SAM" id="MobiDB-lite"/>
    </source>
</evidence>
<reference evidence="2 3" key="1">
    <citation type="submission" date="2018-02" db="EMBL/GenBank/DDBJ databases">
        <title>Draft genome of wild Prunus yedoensis var. nudiflora.</title>
        <authorList>
            <person name="Baek S."/>
            <person name="Kim J.-H."/>
            <person name="Choi K."/>
            <person name="Kim G.-B."/>
            <person name="Cho A."/>
            <person name="Jang H."/>
            <person name="Shin C.-H."/>
            <person name="Yu H.-J."/>
            <person name="Mun J.-H."/>
        </authorList>
    </citation>
    <scope>NUCLEOTIDE SEQUENCE [LARGE SCALE GENOMIC DNA]</scope>
    <source>
        <strain evidence="3">cv. Jeju island</strain>
        <tissue evidence="2">Leaf</tissue>
    </source>
</reference>
<sequence length="206" mass="22698">MEDSTSIPDERHKGVASTDLPEFSSEDPFDHFERTMKGGFQAVTKSMKQMSQSVTQSVKKGHMNTTLLGNKTRAYFTYLFEQIIQAAQEERTPRNEDTASRTTKASLGVTKYSQGQTSGHANSSSPKFMVGSPFDVPSLPVQANNTDLTLPPVAALIISTMEKVRNHQLVPLGKAIIGTLPKYQASKTGEAMLPPEPSRRNMHVER</sequence>
<evidence type="ECO:0000313" key="2">
    <source>
        <dbReference type="EMBL" id="PQP95824.1"/>
    </source>
</evidence>
<comment type="caution">
    <text evidence="2">The sequence shown here is derived from an EMBL/GenBank/DDBJ whole genome shotgun (WGS) entry which is preliminary data.</text>
</comment>
<dbReference type="OrthoDB" id="10401209at2759"/>
<organism evidence="2 3">
    <name type="scientific">Prunus yedoensis var. nudiflora</name>
    <dbReference type="NCBI Taxonomy" id="2094558"/>
    <lineage>
        <taxon>Eukaryota</taxon>
        <taxon>Viridiplantae</taxon>
        <taxon>Streptophyta</taxon>
        <taxon>Embryophyta</taxon>
        <taxon>Tracheophyta</taxon>
        <taxon>Spermatophyta</taxon>
        <taxon>Magnoliopsida</taxon>
        <taxon>eudicotyledons</taxon>
        <taxon>Gunneridae</taxon>
        <taxon>Pentapetalae</taxon>
        <taxon>rosids</taxon>
        <taxon>fabids</taxon>
        <taxon>Rosales</taxon>
        <taxon>Rosaceae</taxon>
        <taxon>Amygdaloideae</taxon>
        <taxon>Amygdaleae</taxon>
        <taxon>Prunus</taxon>
    </lineage>
</organism>
<accession>A0A314XMQ1</accession>
<gene>
    <name evidence="2" type="ORF">Pyn_21864</name>
</gene>
<keyword evidence="3" id="KW-1185">Reference proteome</keyword>
<evidence type="ECO:0000313" key="3">
    <source>
        <dbReference type="Proteomes" id="UP000250321"/>
    </source>
</evidence>
<feature type="region of interest" description="Disordered" evidence="1">
    <location>
        <begin position="1"/>
        <end position="25"/>
    </location>
</feature>
<dbReference type="Proteomes" id="UP000250321">
    <property type="component" value="Unassembled WGS sequence"/>
</dbReference>
<dbReference type="AlphaFoldDB" id="A0A314XMQ1"/>
<name>A0A314XMQ1_PRUYE</name>